<dbReference type="PRINTS" id="PR00131">
    <property type="entry name" value="GLHYDRLASE1"/>
</dbReference>
<dbReference type="PANTHER" id="PTHR10353:SF302">
    <property type="entry name" value="BETA-GLUCOSIDASE 40"/>
    <property type="match status" value="1"/>
</dbReference>
<evidence type="ECO:0000313" key="6">
    <source>
        <dbReference type="Proteomes" id="UP001165190"/>
    </source>
</evidence>
<dbReference type="InterPro" id="IPR017853">
    <property type="entry name" value="GH"/>
</dbReference>
<dbReference type="FunFam" id="3.20.20.80:FF:000020">
    <property type="entry name" value="Beta-glucosidase 12"/>
    <property type="match status" value="1"/>
</dbReference>
<dbReference type="Pfam" id="PF00232">
    <property type="entry name" value="Glyco_hydro_1"/>
    <property type="match status" value="1"/>
</dbReference>
<protein>
    <submittedName>
        <fullName evidence="5">Beta glucosidase 40</fullName>
    </submittedName>
</protein>
<dbReference type="PROSITE" id="PS00653">
    <property type="entry name" value="GLYCOSYL_HYDROL_F1_2"/>
    <property type="match status" value="1"/>
</dbReference>
<dbReference type="Proteomes" id="UP001165190">
    <property type="component" value="Unassembled WGS sequence"/>
</dbReference>
<comment type="similarity">
    <text evidence="1 4">Belongs to the glycosyl hydrolase 1 family.</text>
</comment>
<keyword evidence="2" id="KW-0378">Hydrolase</keyword>
<organism evidence="5 6">
    <name type="scientific">Hibiscus trionum</name>
    <name type="common">Flower of an hour</name>
    <dbReference type="NCBI Taxonomy" id="183268"/>
    <lineage>
        <taxon>Eukaryota</taxon>
        <taxon>Viridiplantae</taxon>
        <taxon>Streptophyta</taxon>
        <taxon>Embryophyta</taxon>
        <taxon>Tracheophyta</taxon>
        <taxon>Spermatophyta</taxon>
        <taxon>Magnoliopsida</taxon>
        <taxon>eudicotyledons</taxon>
        <taxon>Gunneridae</taxon>
        <taxon>Pentapetalae</taxon>
        <taxon>rosids</taxon>
        <taxon>malvids</taxon>
        <taxon>Malvales</taxon>
        <taxon>Malvaceae</taxon>
        <taxon>Malvoideae</taxon>
        <taxon>Hibiscus</taxon>
    </lineage>
</organism>
<dbReference type="OrthoDB" id="65569at2759"/>
<gene>
    <name evidence="5" type="ORF">HRI_002412100</name>
</gene>
<evidence type="ECO:0000256" key="1">
    <source>
        <dbReference type="ARBA" id="ARBA00010838"/>
    </source>
</evidence>
<keyword evidence="6" id="KW-1185">Reference proteome</keyword>
<evidence type="ECO:0000256" key="3">
    <source>
        <dbReference type="ARBA" id="ARBA00023295"/>
    </source>
</evidence>
<evidence type="ECO:0000256" key="4">
    <source>
        <dbReference type="RuleBase" id="RU003690"/>
    </source>
</evidence>
<keyword evidence="3" id="KW-0326">Glycosidase</keyword>
<sequence length="506" mass="57026">MVLLRKGIAFAIITVFALGLIQAGFSQNISRASFPKGFIFGTASASFQFEGAVKEDGRGPTIWDTFSHTSGKILDGSNADVAVDQYHRYLEDIQLMKDMGMDAYRFSIAWSRIFPNGSGAINQAGVDHYNNFINALLAAGIEPVVTLYHWDLPQALEDKYNGWLDRQIIEDFATYAETCFKLFGDRVKHWTTFNEPDTFTVQGYDVGLQAPGRCSIILHLFCKAGDSSTEPYIVAHNVLLSHATAADIYRKKYKAKQQGQVGVSFNVIWFEPETNSTEDIEAAQRAQDFQLGWFLDPLMFGDYPSSMITRVGSRLPRFTTAESALLKGSLDFVGINHYTTFYARENKTNLIGNLLHDTVADSGTFTSPFKNGKSIGEKANSIWIYVVPRGMRSVMNYVKEKYGNPPVIVTENGYDDPNSPFISIKNALKDEKRIRYHNDYLTNLLAAIKEDGCNVKGYFAWSLLDNWEWGAGYTARFGLYFVDYKDNLKRYPKDSVKWFKNFLASA</sequence>
<dbReference type="Gene3D" id="3.20.20.80">
    <property type="entry name" value="Glycosidases"/>
    <property type="match status" value="1"/>
</dbReference>
<dbReference type="GO" id="GO:0047782">
    <property type="term" value="F:coniferin beta-glucosidase activity"/>
    <property type="evidence" value="ECO:0007669"/>
    <property type="project" value="UniProtKB-ARBA"/>
</dbReference>
<dbReference type="EMBL" id="BSYR01000022">
    <property type="protein sequence ID" value="GMI87428.1"/>
    <property type="molecule type" value="Genomic_DNA"/>
</dbReference>
<proteinExistence type="inferred from homology"/>
<dbReference type="InterPro" id="IPR001360">
    <property type="entry name" value="Glyco_hydro_1"/>
</dbReference>
<name>A0A9W7I3F3_HIBTR</name>
<accession>A0A9W7I3F3</accession>
<evidence type="ECO:0000313" key="5">
    <source>
        <dbReference type="EMBL" id="GMI87428.1"/>
    </source>
</evidence>
<dbReference type="PANTHER" id="PTHR10353">
    <property type="entry name" value="GLYCOSYL HYDROLASE"/>
    <property type="match status" value="1"/>
</dbReference>
<comment type="caution">
    <text evidence="5">The sequence shown here is derived from an EMBL/GenBank/DDBJ whole genome shotgun (WGS) entry which is preliminary data.</text>
</comment>
<dbReference type="InterPro" id="IPR033132">
    <property type="entry name" value="GH_1_N_CS"/>
</dbReference>
<dbReference type="SUPFAM" id="SSF51445">
    <property type="entry name" value="(Trans)glycosidases"/>
    <property type="match status" value="1"/>
</dbReference>
<dbReference type="AlphaFoldDB" id="A0A9W7I3F3"/>
<evidence type="ECO:0000256" key="2">
    <source>
        <dbReference type="ARBA" id="ARBA00022801"/>
    </source>
</evidence>
<reference evidence="5" key="1">
    <citation type="submission" date="2023-05" db="EMBL/GenBank/DDBJ databases">
        <title>Genome and transcriptome analyses reveal genes involved in the formation of fine ridges on petal epidermal cells in Hibiscus trionum.</title>
        <authorList>
            <person name="Koshimizu S."/>
            <person name="Masuda S."/>
            <person name="Ishii T."/>
            <person name="Shirasu K."/>
            <person name="Hoshino A."/>
            <person name="Arita M."/>
        </authorList>
    </citation>
    <scope>NUCLEOTIDE SEQUENCE</scope>
    <source>
        <strain evidence="5">Hamamatsu line</strain>
    </source>
</reference>
<dbReference type="GO" id="GO:0005975">
    <property type="term" value="P:carbohydrate metabolic process"/>
    <property type="evidence" value="ECO:0007669"/>
    <property type="project" value="InterPro"/>
</dbReference>